<comment type="caution">
    <text evidence="5">The sequence shown here is derived from an EMBL/GenBank/DDBJ whole genome shotgun (WGS) entry which is preliminary data.</text>
</comment>
<dbReference type="Pfam" id="PF15915">
    <property type="entry name" value="BAT"/>
    <property type="match status" value="1"/>
</dbReference>
<dbReference type="InterPro" id="IPR031803">
    <property type="entry name" value="BAT_GAF/HTH-assoc"/>
</dbReference>
<name>A0A0W1R4R9_9EURY</name>
<feature type="domain" description="Bacterioopsin transcriptional activator GAF and HTH associated" evidence="4">
    <location>
        <begin position="19"/>
        <end position="86"/>
    </location>
</feature>
<dbReference type="InterPro" id="IPR007050">
    <property type="entry name" value="HTH_bacterioopsin"/>
</dbReference>
<dbReference type="Pfam" id="PF04967">
    <property type="entry name" value="HTH_10"/>
    <property type="match status" value="1"/>
</dbReference>
<sequence length="216" mass="24195">MVVYAELTIPADGFRIGRAFSSLPDVRVELDRVVPTIDAVVPFIWVRGASPADVVRVTREQGAVREISVLSTHDERTLYRVVWNREFNDTMVSISDSELALLSGSGTAEQWHFEFRGGSKTPLSAFITELREDGIPIRVVRLAEDRPKGDGREDRLTEPQYEAVQLAYERGYFDDPRGSSLDTLAAEVGVSRQAFSGRLRRAFATLTEDVVDDYPE</sequence>
<accession>A0A0W1R4R9</accession>
<dbReference type="EMBL" id="LOPV01000701">
    <property type="protein sequence ID" value="KTG08230.1"/>
    <property type="molecule type" value="Genomic_DNA"/>
</dbReference>
<keyword evidence="1" id="KW-0805">Transcription regulation</keyword>
<dbReference type="AlphaFoldDB" id="A0A0W1R4R9"/>
<evidence type="ECO:0008006" key="7">
    <source>
        <dbReference type="Google" id="ProtNLM"/>
    </source>
</evidence>
<evidence type="ECO:0000256" key="2">
    <source>
        <dbReference type="ARBA" id="ARBA00023163"/>
    </source>
</evidence>
<dbReference type="OrthoDB" id="194721at2157"/>
<evidence type="ECO:0000313" key="6">
    <source>
        <dbReference type="Proteomes" id="UP000053157"/>
    </source>
</evidence>
<dbReference type="PANTHER" id="PTHR34236:SF1">
    <property type="entry name" value="DIMETHYL SULFOXIDE REDUCTASE TRANSCRIPTIONAL ACTIVATOR"/>
    <property type="match status" value="1"/>
</dbReference>
<reference evidence="5 6" key="1">
    <citation type="submission" date="2015-12" db="EMBL/GenBank/DDBJ databases">
        <title>Haloferax profundi sp. nov. isolated from the Discovery deep brine-seawater interface in the Red Sea.</title>
        <authorList>
            <person name="Zhang G."/>
            <person name="Stingl U."/>
            <person name="Rashid M."/>
        </authorList>
    </citation>
    <scope>NUCLEOTIDE SEQUENCE [LARGE SCALE GENOMIC DNA]</scope>
    <source>
        <strain evidence="5 6">SB29</strain>
    </source>
</reference>
<keyword evidence="2" id="KW-0804">Transcription</keyword>
<organism evidence="5 6">
    <name type="scientific">Haloferax profundi</name>
    <dbReference type="NCBI Taxonomy" id="1544718"/>
    <lineage>
        <taxon>Archaea</taxon>
        <taxon>Methanobacteriati</taxon>
        <taxon>Methanobacteriota</taxon>
        <taxon>Stenosarchaea group</taxon>
        <taxon>Halobacteria</taxon>
        <taxon>Halobacteriales</taxon>
        <taxon>Haloferacaceae</taxon>
        <taxon>Haloferax</taxon>
    </lineage>
</organism>
<evidence type="ECO:0000256" key="1">
    <source>
        <dbReference type="ARBA" id="ARBA00023015"/>
    </source>
</evidence>
<gene>
    <name evidence="5" type="ORF">AUR66_04205</name>
</gene>
<feature type="domain" description="HTH bat-type" evidence="3">
    <location>
        <begin position="156"/>
        <end position="206"/>
    </location>
</feature>
<evidence type="ECO:0000259" key="4">
    <source>
        <dbReference type="Pfam" id="PF15915"/>
    </source>
</evidence>
<proteinExistence type="predicted"/>
<evidence type="ECO:0000313" key="5">
    <source>
        <dbReference type="EMBL" id="KTG08230.1"/>
    </source>
</evidence>
<keyword evidence="6" id="KW-1185">Reference proteome</keyword>
<protein>
    <recommendedName>
        <fullName evidence="7">Bacterio-opsin activator</fullName>
    </recommendedName>
</protein>
<dbReference type="Proteomes" id="UP000053157">
    <property type="component" value="Unassembled WGS sequence"/>
</dbReference>
<evidence type="ECO:0000259" key="3">
    <source>
        <dbReference type="Pfam" id="PF04967"/>
    </source>
</evidence>
<dbReference type="RefSeq" id="WP_058573718.1">
    <property type="nucleotide sequence ID" value="NZ_LOPV01000701.1"/>
</dbReference>
<dbReference type="PANTHER" id="PTHR34236">
    <property type="entry name" value="DIMETHYL SULFOXIDE REDUCTASE TRANSCRIPTIONAL ACTIVATOR"/>
    <property type="match status" value="1"/>
</dbReference>